<name>A0ACB9L9A5_BAUVA</name>
<protein>
    <submittedName>
        <fullName evidence="1">Uncharacterized protein</fullName>
    </submittedName>
</protein>
<comment type="caution">
    <text evidence="1">The sequence shown here is derived from an EMBL/GenBank/DDBJ whole genome shotgun (WGS) entry which is preliminary data.</text>
</comment>
<proteinExistence type="predicted"/>
<sequence length="495" mass="54517">MAPAIFFALLFLLLFSASSYLQLQEDGFISVALSDKGLDYAKDLLIEEAISSVLSLQVPQIKKSVDIPLIGNAYMVLSDISIDGVQIISSYLKTGESGVVLIASDATANLTMNWRYSYSGWLLPIEVSDRGGASVKVEGMEVGLAVDLKNQEGTLKLILLNYGCFVGNLSIKLDGGASWLYQRIVDTFNVEIEAAVEDAISGKIREGISKLDNSLQSLPKHILVDNTAALNVSFTDNPVFSNSSVKFEIDGLFTGRNEVLASNDYQRGSETCVSCGGFSKMIKISLHENVFKSASLVYFKAGYMQWIVDELPDQALLNTAGWRFIIPKLYRQYPNDDMNLNISVSSPPIIQVTDRDVDATIYLDIIIDVIDAGEVIPVVCISMEISASCAAQILRNNIAGNLSLKKFSTYLKWSKIGNLRMYLIQPVMSVILRTVFLPYVNLHLRNGFPLPVLHGFTLQNAHIFYTEPWITVCSDVTFSGHDSLPQLPAYSDPVL</sequence>
<evidence type="ECO:0000313" key="2">
    <source>
        <dbReference type="Proteomes" id="UP000828941"/>
    </source>
</evidence>
<accession>A0ACB9L9A5</accession>
<organism evidence="1 2">
    <name type="scientific">Bauhinia variegata</name>
    <name type="common">Purple orchid tree</name>
    <name type="synonym">Phanera variegata</name>
    <dbReference type="NCBI Taxonomy" id="167791"/>
    <lineage>
        <taxon>Eukaryota</taxon>
        <taxon>Viridiplantae</taxon>
        <taxon>Streptophyta</taxon>
        <taxon>Embryophyta</taxon>
        <taxon>Tracheophyta</taxon>
        <taxon>Spermatophyta</taxon>
        <taxon>Magnoliopsida</taxon>
        <taxon>eudicotyledons</taxon>
        <taxon>Gunneridae</taxon>
        <taxon>Pentapetalae</taxon>
        <taxon>rosids</taxon>
        <taxon>fabids</taxon>
        <taxon>Fabales</taxon>
        <taxon>Fabaceae</taxon>
        <taxon>Cercidoideae</taxon>
        <taxon>Cercideae</taxon>
        <taxon>Bauhiniinae</taxon>
        <taxon>Bauhinia</taxon>
    </lineage>
</organism>
<dbReference type="EMBL" id="CM039437">
    <property type="protein sequence ID" value="KAI4306159.1"/>
    <property type="molecule type" value="Genomic_DNA"/>
</dbReference>
<reference evidence="1 2" key="1">
    <citation type="journal article" date="2022" name="DNA Res.">
        <title>Chromosomal-level genome assembly of the orchid tree Bauhinia variegata (Leguminosae; Cercidoideae) supports the allotetraploid origin hypothesis of Bauhinia.</title>
        <authorList>
            <person name="Zhong Y."/>
            <person name="Chen Y."/>
            <person name="Zheng D."/>
            <person name="Pang J."/>
            <person name="Liu Y."/>
            <person name="Luo S."/>
            <person name="Meng S."/>
            <person name="Qian L."/>
            <person name="Wei D."/>
            <person name="Dai S."/>
            <person name="Zhou R."/>
        </authorList>
    </citation>
    <scope>NUCLEOTIDE SEQUENCE [LARGE SCALE GENOMIC DNA]</scope>
    <source>
        <strain evidence="1">BV-YZ2020</strain>
    </source>
</reference>
<keyword evidence="2" id="KW-1185">Reference proteome</keyword>
<dbReference type="Proteomes" id="UP000828941">
    <property type="component" value="Chromosome 12"/>
</dbReference>
<gene>
    <name evidence="1" type="ORF">L6164_029460</name>
</gene>
<evidence type="ECO:0000313" key="1">
    <source>
        <dbReference type="EMBL" id="KAI4306159.1"/>
    </source>
</evidence>